<feature type="domain" description="Metallo-beta-lactamase" evidence="9">
    <location>
        <begin position="12"/>
        <end position="171"/>
    </location>
</feature>
<evidence type="ECO:0000313" key="10">
    <source>
        <dbReference type="EMBL" id="APC97594.1"/>
    </source>
</evidence>
<evidence type="ECO:0000256" key="4">
    <source>
        <dbReference type="ARBA" id="ARBA00022946"/>
    </source>
</evidence>
<comment type="cofactor">
    <cofactor evidence="1">
        <name>Fe(2+)</name>
        <dbReference type="ChEBI" id="CHEBI:29033"/>
    </cofactor>
</comment>
<dbReference type="GO" id="GO:0046872">
    <property type="term" value="F:metal ion binding"/>
    <property type="evidence" value="ECO:0007669"/>
    <property type="project" value="UniProtKB-KW"/>
</dbReference>
<dbReference type="InterPro" id="IPR001279">
    <property type="entry name" value="Metallo-B-lactamas"/>
</dbReference>
<evidence type="ECO:0000256" key="7">
    <source>
        <dbReference type="ARBA" id="ARBA00023002"/>
    </source>
</evidence>
<dbReference type="GO" id="GO:0006749">
    <property type="term" value="P:glutathione metabolic process"/>
    <property type="evidence" value="ECO:0007669"/>
    <property type="project" value="InterPro"/>
</dbReference>
<keyword evidence="7" id="KW-0560">Oxidoreductase</keyword>
<evidence type="ECO:0000256" key="1">
    <source>
        <dbReference type="ARBA" id="ARBA00001954"/>
    </source>
</evidence>
<evidence type="ECO:0000256" key="5">
    <source>
        <dbReference type="ARBA" id="ARBA00022964"/>
    </source>
</evidence>
<dbReference type="RefSeq" id="WP_071664079.1">
    <property type="nucleotide sequence ID" value="NZ_CP009654.1"/>
</dbReference>
<evidence type="ECO:0000259" key="9">
    <source>
        <dbReference type="SMART" id="SM00849"/>
    </source>
</evidence>
<protein>
    <submittedName>
        <fullName evidence="10">Metallo-beta-lactamase superfamily protein</fullName>
    </submittedName>
</protein>
<dbReference type="AlphaFoldDB" id="A0A1J0KV89"/>
<keyword evidence="4" id="KW-0809">Transit peptide</keyword>
<name>A0A1J0KV89_9GAMM</name>
<dbReference type="FunFam" id="3.60.15.10:FF:000013">
    <property type="entry name" value="Persulfide dioxygenase ETHE1, mitochondrial"/>
    <property type="match status" value="1"/>
</dbReference>
<dbReference type="SUPFAM" id="SSF56281">
    <property type="entry name" value="Metallo-hydrolase/oxidoreductase"/>
    <property type="match status" value="1"/>
</dbReference>
<gene>
    <name evidence="10" type="ORF">KX01_1164</name>
</gene>
<evidence type="ECO:0000256" key="8">
    <source>
        <dbReference type="ARBA" id="ARBA00023004"/>
    </source>
</evidence>
<keyword evidence="3" id="KW-0479">Metal-binding</keyword>
<keyword evidence="11" id="KW-1185">Reference proteome</keyword>
<dbReference type="GO" id="GO:0050313">
    <property type="term" value="F:sulfur dioxygenase activity"/>
    <property type="evidence" value="ECO:0007669"/>
    <property type="project" value="InterPro"/>
</dbReference>
<evidence type="ECO:0000256" key="6">
    <source>
        <dbReference type="ARBA" id="ARBA00022990"/>
    </source>
</evidence>
<dbReference type="GO" id="GO:0070813">
    <property type="term" value="P:hydrogen sulfide metabolic process"/>
    <property type="evidence" value="ECO:0007669"/>
    <property type="project" value="TreeGrafter"/>
</dbReference>
<accession>A0A1J0KV89</accession>
<dbReference type="KEGG" id="frc:KX01_1164"/>
<dbReference type="InterPro" id="IPR044528">
    <property type="entry name" value="POD-like_MBL-fold"/>
</dbReference>
<dbReference type="SMART" id="SM00849">
    <property type="entry name" value="Lactamase_B"/>
    <property type="match status" value="1"/>
</dbReference>
<reference evidence="11" key="1">
    <citation type="submission" date="2014-10" db="EMBL/GenBank/DDBJ databases">
        <authorList>
            <person name="Kuske C.R."/>
            <person name="Challacombe J.F."/>
            <person name="Daligault H.E."/>
            <person name="Davenport K.W."/>
            <person name="Johnson S.L."/>
            <person name="Siddaramappa S."/>
            <person name="Petersen J.M."/>
        </authorList>
    </citation>
    <scope>NUCLEOTIDE SEQUENCE [LARGE SCALE GENOMIC DNA]</scope>
    <source>
        <strain evidence="11">CA97-1460</strain>
    </source>
</reference>
<comment type="similarity">
    <text evidence="2">Belongs to the metallo-beta-lactamase superfamily. Glyoxalase II family.</text>
</comment>
<evidence type="ECO:0000256" key="2">
    <source>
        <dbReference type="ARBA" id="ARBA00006759"/>
    </source>
</evidence>
<proteinExistence type="inferred from homology"/>
<dbReference type="EMBL" id="CP009654">
    <property type="protein sequence ID" value="APC97594.1"/>
    <property type="molecule type" value="Genomic_DNA"/>
</dbReference>
<sequence length="230" mass="26020">MIFRQLFDRETYTYTYILGCEETRETIIIDPVRFNVQQYLKLLKELDLKLIYAMDTHVHADHVTAAGILRNETGCDIVIGGESKANCATKKVFDNDIIKFGKYEIKAIYTPGHTDDSYSFLMNDRVFTGDTLLIRGSGRTDFQNGDSFAAYNSITKKLLTLPDETIVYPGHDYNGLTSSTIAEEKKHNPRLQVKSAEEYKELMDGLKLAPPNYMNIAVPANLNCGLKDPE</sequence>
<dbReference type="CDD" id="cd07724">
    <property type="entry name" value="POD-like_MBL-fold"/>
    <property type="match status" value="1"/>
</dbReference>
<dbReference type="InterPro" id="IPR051682">
    <property type="entry name" value="Mito_Persulfide_Diox"/>
</dbReference>
<evidence type="ECO:0000256" key="3">
    <source>
        <dbReference type="ARBA" id="ARBA00022723"/>
    </source>
</evidence>
<organism evidence="10 11">
    <name type="scientific">Francisella frigiditurris</name>
    <dbReference type="NCBI Taxonomy" id="1542390"/>
    <lineage>
        <taxon>Bacteria</taxon>
        <taxon>Pseudomonadati</taxon>
        <taxon>Pseudomonadota</taxon>
        <taxon>Gammaproteobacteria</taxon>
        <taxon>Thiotrichales</taxon>
        <taxon>Francisellaceae</taxon>
        <taxon>Francisella</taxon>
    </lineage>
</organism>
<evidence type="ECO:0000313" key="11">
    <source>
        <dbReference type="Proteomes" id="UP000182521"/>
    </source>
</evidence>
<dbReference type="STRING" id="1542390.KX01_1164"/>
<dbReference type="Gene3D" id="3.60.15.10">
    <property type="entry name" value="Ribonuclease Z/Hydroxyacylglutathione hydrolase-like"/>
    <property type="match status" value="1"/>
</dbReference>
<keyword evidence="5" id="KW-0223">Dioxygenase</keyword>
<keyword evidence="8" id="KW-0408">Iron</keyword>
<dbReference type="InterPro" id="IPR036866">
    <property type="entry name" value="RibonucZ/Hydroxyglut_hydro"/>
</dbReference>
<dbReference type="Pfam" id="PF00753">
    <property type="entry name" value="Lactamase_B"/>
    <property type="match status" value="1"/>
</dbReference>
<dbReference type="PANTHER" id="PTHR43084:SF1">
    <property type="entry name" value="PERSULFIDE DIOXYGENASE ETHE1, MITOCHONDRIAL"/>
    <property type="match status" value="1"/>
</dbReference>
<dbReference type="OrthoDB" id="9784009at2"/>
<dbReference type="Proteomes" id="UP000182521">
    <property type="component" value="Chromosome"/>
</dbReference>
<keyword evidence="6" id="KW-0007">Acetylation</keyword>
<dbReference type="PANTHER" id="PTHR43084">
    <property type="entry name" value="PERSULFIDE DIOXYGENASE ETHE1"/>
    <property type="match status" value="1"/>
</dbReference>